<dbReference type="FunFam" id="1.10.287.4070:FF:000001">
    <property type="entry name" value="Probable Nucleolar protein 58"/>
    <property type="match status" value="1"/>
</dbReference>
<proteinExistence type="inferred from homology"/>
<dbReference type="InterPro" id="IPR002687">
    <property type="entry name" value="Nop_dom"/>
</dbReference>
<evidence type="ECO:0000256" key="6">
    <source>
        <dbReference type="ARBA" id="ARBA00023274"/>
    </source>
</evidence>
<dbReference type="EMBL" id="QEAQ01000001">
    <property type="protein sequence ID" value="TPX62934.1"/>
    <property type="molecule type" value="Genomic_DNA"/>
</dbReference>
<keyword evidence="6" id="KW-0687">Ribonucleoprotein</keyword>
<dbReference type="PROSITE" id="PS51358">
    <property type="entry name" value="NOP"/>
    <property type="match status" value="1"/>
</dbReference>
<evidence type="ECO:0000256" key="1">
    <source>
        <dbReference type="ARBA" id="ARBA00004604"/>
    </source>
</evidence>
<evidence type="ECO:0000256" key="8">
    <source>
        <dbReference type="SAM" id="MobiDB-lite"/>
    </source>
</evidence>
<evidence type="ECO:0000256" key="2">
    <source>
        <dbReference type="ARBA" id="ARBA00009211"/>
    </source>
</evidence>
<evidence type="ECO:0000313" key="11">
    <source>
        <dbReference type="Proteomes" id="UP000318582"/>
    </source>
</evidence>
<dbReference type="STRING" id="109895.A0A507EGH7"/>
<comment type="similarity">
    <text evidence="2">Belongs to the NOP5/NOP56 family.</text>
</comment>
<feature type="domain" description="Nop" evidence="9">
    <location>
        <begin position="284"/>
        <end position="402"/>
    </location>
</feature>
<evidence type="ECO:0000256" key="3">
    <source>
        <dbReference type="ARBA" id="ARBA00020379"/>
    </source>
</evidence>
<dbReference type="PANTHER" id="PTHR10894">
    <property type="entry name" value="NUCLEOLAR PROTEIN 5 NUCLEOLAR PROTEIN NOP5 NOP58"/>
    <property type="match status" value="1"/>
</dbReference>
<dbReference type="Gene3D" id="1.10.287.4070">
    <property type="match status" value="1"/>
</dbReference>
<feature type="compositionally biased region" description="Basic residues" evidence="8">
    <location>
        <begin position="470"/>
        <end position="480"/>
    </location>
</feature>
<gene>
    <name evidence="10" type="ORF">PhCBS80983_g00205</name>
</gene>
<feature type="region of interest" description="Disordered" evidence="8">
    <location>
        <begin position="433"/>
        <end position="528"/>
    </location>
</feature>
<dbReference type="InterPro" id="IPR045056">
    <property type="entry name" value="Nop56/Nop58"/>
</dbReference>
<dbReference type="PANTHER" id="PTHR10894:SF1">
    <property type="entry name" value="NUCLEOLAR PROTEIN 58"/>
    <property type="match status" value="1"/>
</dbReference>
<sequence>MLVLFETPAGYALFKLADEGKLQKPDDLYKDFETADQANKTVKLKAFSKFENTTDALSAVTALVEGKMSKNLKQFLVDELNEKDLKDQLAVGDSKLGSAIAKKLGIKVVSDAAVNELMRGIRYQLSSLISGLPESDMNAMVLGLSHSLSRYKLKFSPDKVDTMIIQAIALLDDLDKELNTYAMRVKEWYGWHFPEMGKIIVDNLAYSRVIKFMGFRSNCEETDLSEILPEELESELKEAAKISMGTEISDEDIENITLLCDQIISISEYRTQLYEYLKNRMAAIAPNLTCLVGELVGARLIAHAGSLLNLAKQPASTVQILGAEKALFRALKSKHDTPKYGLIYHASLVGQAGPKIKGKIARVVATKAALSIRCDALGDIDTPNVGIEARAKVEARLRQLEGKAVRAVNSSSAKGKPAQKKYEFAAGASYNAASDAVATPSKKRKTDEEEESPAEVPSPEVKTPKDKKDKKEKKVKKEKKEKKEKDAEPIAEEPEKKKKRKISEAAEDAEAPVEDGEKKKKKKKSKKE</sequence>
<dbReference type="GO" id="GO:0042254">
    <property type="term" value="P:ribosome biogenesis"/>
    <property type="evidence" value="ECO:0007669"/>
    <property type="project" value="UniProtKB-KW"/>
</dbReference>
<dbReference type="InterPro" id="IPR036070">
    <property type="entry name" value="Nop_dom_sf"/>
</dbReference>
<evidence type="ECO:0000313" key="10">
    <source>
        <dbReference type="EMBL" id="TPX62934.1"/>
    </source>
</evidence>
<keyword evidence="11" id="KW-1185">Reference proteome</keyword>
<comment type="function">
    <text evidence="7">Required for pre-18S rRNA processing. May bind microtubules.</text>
</comment>
<protein>
    <recommendedName>
        <fullName evidence="3">Nucleolar protein 58</fullName>
    </recommendedName>
</protein>
<organism evidence="10 11">
    <name type="scientific">Powellomyces hirtus</name>
    <dbReference type="NCBI Taxonomy" id="109895"/>
    <lineage>
        <taxon>Eukaryota</taxon>
        <taxon>Fungi</taxon>
        <taxon>Fungi incertae sedis</taxon>
        <taxon>Chytridiomycota</taxon>
        <taxon>Chytridiomycota incertae sedis</taxon>
        <taxon>Chytridiomycetes</taxon>
        <taxon>Spizellomycetales</taxon>
        <taxon>Powellomycetaceae</taxon>
        <taxon>Powellomyces</taxon>
    </lineage>
</organism>
<comment type="caution">
    <text evidence="10">The sequence shown here is derived from an EMBL/GenBank/DDBJ whole genome shotgun (WGS) entry which is preliminary data.</text>
</comment>
<dbReference type="Pfam" id="PF08156">
    <property type="entry name" value="NOP5NT"/>
    <property type="match status" value="1"/>
</dbReference>
<dbReference type="GO" id="GO:0030515">
    <property type="term" value="F:snoRNA binding"/>
    <property type="evidence" value="ECO:0007669"/>
    <property type="project" value="InterPro"/>
</dbReference>
<dbReference type="AlphaFoldDB" id="A0A507EGH7"/>
<feature type="compositionally biased region" description="Basic and acidic residues" evidence="8">
    <location>
        <begin position="481"/>
        <end position="496"/>
    </location>
</feature>
<dbReference type="FunFam" id="1.10.246.90:FF:000003">
    <property type="entry name" value="Nucleolar protein 58"/>
    <property type="match status" value="1"/>
</dbReference>
<dbReference type="InterPro" id="IPR012976">
    <property type="entry name" value="NOSIC"/>
</dbReference>
<evidence type="ECO:0000256" key="5">
    <source>
        <dbReference type="ARBA" id="ARBA00023242"/>
    </source>
</evidence>
<dbReference type="GO" id="GO:0032040">
    <property type="term" value="C:small-subunit processome"/>
    <property type="evidence" value="ECO:0007669"/>
    <property type="project" value="InterPro"/>
</dbReference>
<dbReference type="Proteomes" id="UP000318582">
    <property type="component" value="Unassembled WGS sequence"/>
</dbReference>
<name>A0A507EGH7_9FUNG</name>
<dbReference type="GO" id="GO:0031428">
    <property type="term" value="C:box C/D methylation guide snoRNP complex"/>
    <property type="evidence" value="ECO:0007669"/>
    <property type="project" value="InterPro"/>
</dbReference>
<reference evidence="10 11" key="1">
    <citation type="journal article" date="2019" name="Sci. Rep.">
        <title>Comparative genomics of chytrid fungi reveal insights into the obligate biotrophic and pathogenic lifestyle of Synchytrium endobioticum.</title>
        <authorList>
            <person name="van de Vossenberg B.T.L.H."/>
            <person name="Warris S."/>
            <person name="Nguyen H.D.T."/>
            <person name="van Gent-Pelzer M.P.E."/>
            <person name="Joly D.L."/>
            <person name="van de Geest H.C."/>
            <person name="Bonants P.J.M."/>
            <person name="Smith D.S."/>
            <person name="Levesque C.A."/>
            <person name="van der Lee T.A.J."/>
        </authorList>
    </citation>
    <scope>NUCLEOTIDE SEQUENCE [LARGE SCALE GENOMIC DNA]</scope>
    <source>
        <strain evidence="10 11">CBS 809.83</strain>
    </source>
</reference>
<dbReference type="SUPFAM" id="SSF89124">
    <property type="entry name" value="Nop domain"/>
    <property type="match status" value="1"/>
</dbReference>
<accession>A0A507EGH7</accession>
<dbReference type="Gene3D" id="1.10.246.90">
    <property type="entry name" value="Nop domain"/>
    <property type="match status" value="1"/>
</dbReference>
<evidence type="ECO:0000259" key="9">
    <source>
        <dbReference type="PROSITE" id="PS51358"/>
    </source>
</evidence>
<evidence type="ECO:0000256" key="7">
    <source>
        <dbReference type="ARBA" id="ARBA00024837"/>
    </source>
</evidence>
<dbReference type="InterPro" id="IPR012974">
    <property type="entry name" value="NOP58/56_N"/>
</dbReference>
<dbReference type="InterPro" id="IPR042239">
    <property type="entry name" value="Nop_C"/>
</dbReference>
<feature type="compositionally biased region" description="Basic residues" evidence="8">
    <location>
        <begin position="519"/>
        <end position="528"/>
    </location>
</feature>
<keyword evidence="4" id="KW-0690">Ribosome biogenesis</keyword>
<comment type="subcellular location">
    <subcellularLocation>
        <location evidence="1">Nucleus</location>
        <location evidence="1">Nucleolus</location>
    </subcellularLocation>
</comment>
<keyword evidence="5" id="KW-0539">Nucleus</keyword>
<dbReference type="Pfam" id="PF01798">
    <property type="entry name" value="Nop"/>
    <property type="match status" value="1"/>
</dbReference>
<evidence type="ECO:0000256" key="4">
    <source>
        <dbReference type="ARBA" id="ARBA00022517"/>
    </source>
</evidence>
<feature type="compositionally biased region" description="Acidic residues" evidence="8">
    <location>
        <begin position="505"/>
        <end position="514"/>
    </location>
</feature>
<dbReference type="SMART" id="SM00931">
    <property type="entry name" value="NOSIC"/>
    <property type="match status" value="1"/>
</dbReference>